<dbReference type="EMBL" id="BK015061">
    <property type="protein sequence ID" value="DAD89476.1"/>
    <property type="molecule type" value="Genomic_DNA"/>
</dbReference>
<proteinExistence type="predicted"/>
<sequence>MQVIPLQAIPNQRFNIVLNDQNCTLHLYQRRDYMFLDLSVDNVVIRQGMICLVNINLLNYPVNGFSGYLFFADNSDAGGTPVYDQLGSRYTLFYMTEEEANV</sequence>
<feature type="domain" description="Cyanophage baseplate Pam3 plug gp18" evidence="1">
    <location>
        <begin position="1"/>
        <end position="97"/>
    </location>
</feature>
<protein>
    <recommendedName>
        <fullName evidence="1">Cyanophage baseplate Pam3 plug gp18 domain-containing protein</fullName>
    </recommendedName>
</protein>
<dbReference type="Pfam" id="PF22479">
    <property type="entry name" value="Pam3_gp18"/>
    <property type="match status" value="1"/>
</dbReference>
<dbReference type="InterPro" id="IPR054252">
    <property type="entry name" value="Pam3_gp18"/>
</dbReference>
<reference evidence="2" key="1">
    <citation type="journal article" date="2021" name="Proc. Natl. Acad. Sci. U.S.A.">
        <title>A Catalog of Tens of Thousands of Viruses from Human Metagenomes Reveals Hidden Associations with Chronic Diseases.</title>
        <authorList>
            <person name="Tisza M.J."/>
            <person name="Buck C.B."/>
        </authorList>
    </citation>
    <scope>NUCLEOTIDE SEQUENCE</scope>
    <source>
        <strain evidence="2">CtxpQ22</strain>
    </source>
</reference>
<name>A0A8S5N4V9_9CAUD</name>
<organism evidence="2">
    <name type="scientific">Myoviridae sp. ctxpQ22</name>
    <dbReference type="NCBI Taxonomy" id="2826715"/>
    <lineage>
        <taxon>Viruses</taxon>
        <taxon>Duplodnaviria</taxon>
        <taxon>Heunggongvirae</taxon>
        <taxon>Uroviricota</taxon>
        <taxon>Caudoviricetes</taxon>
    </lineage>
</organism>
<evidence type="ECO:0000313" key="2">
    <source>
        <dbReference type="EMBL" id="DAD89476.1"/>
    </source>
</evidence>
<accession>A0A8S5N4V9</accession>
<evidence type="ECO:0000259" key="1">
    <source>
        <dbReference type="Pfam" id="PF22479"/>
    </source>
</evidence>